<feature type="region of interest" description="Disordered" evidence="5">
    <location>
        <begin position="47"/>
        <end position="67"/>
    </location>
</feature>
<evidence type="ECO:0000256" key="5">
    <source>
        <dbReference type="SAM" id="MobiDB-lite"/>
    </source>
</evidence>
<protein>
    <recommendedName>
        <fullName evidence="6">CNH domain-containing protein</fullName>
    </recommendedName>
</protein>
<dbReference type="PROSITE" id="PS50236">
    <property type="entry name" value="CHCR"/>
    <property type="match status" value="1"/>
</dbReference>
<dbReference type="GeneID" id="37270026"/>
<organism evidence="7 8">
    <name type="scientific">Tilletiopsis washingtonensis</name>
    <dbReference type="NCBI Taxonomy" id="58919"/>
    <lineage>
        <taxon>Eukaryota</taxon>
        <taxon>Fungi</taxon>
        <taxon>Dikarya</taxon>
        <taxon>Basidiomycota</taxon>
        <taxon>Ustilaginomycotina</taxon>
        <taxon>Exobasidiomycetes</taxon>
        <taxon>Entylomatales</taxon>
        <taxon>Entylomatales incertae sedis</taxon>
        <taxon>Tilletiopsis</taxon>
    </lineage>
</organism>
<evidence type="ECO:0000256" key="4">
    <source>
        <dbReference type="PROSITE-ProRule" id="PRU01006"/>
    </source>
</evidence>
<dbReference type="OrthoDB" id="5325112at2759"/>
<dbReference type="PANTHER" id="PTHR12894:SF49">
    <property type="entry name" value="VAM6_VPS39-LIKE PROTEIN"/>
    <property type="match status" value="1"/>
</dbReference>
<evidence type="ECO:0000256" key="1">
    <source>
        <dbReference type="ARBA" id="ARBA00004184"/>
    </source>
</evidence>
<reference evidence="7 8" key="1">
    <citation type="journal article" date="2018" name="Mol. Biol. Evol.">
        <title>Broad Genomic Sampling Reveals a Smut Pathogenic Ancestry of the Fungal Clade Ustilaginomycotina.</title>
        <authorList>
            <person name="Kijpornyongpan T."/>
            <person name="Mondo S.J."/>
            <person name="Barry K."/>
            <person name="Sandor L."/>
            <person name="Lee J."/>
            <person name="Lipzen A."/>
            <person name="Pangilinan J."/>
            <person name="LaButti K."/>
            <person name="Hainaut M."/>
            <person name="Henrissat B."/>
            <person name="Grigoriev I.V."/>
            <person name="Spatafora J.W."/>
            <person name="Aime M.C."/>
        </authorList>
    </citation>
    <scope>NUCLEOTIDE SEQUENCE [LARGE SCALE GENOMIC DNA]</scope>
    <source>
        <strain evidence="7 8">MCA 4186</strain>
    </source>
</reference>
<dbReference type="InterPro" id="IPR000547">
    <property type="entry name" value="Clathrin_H-chain/VPS_repeat"/>
</dbReference>
<accession>A0A316ZCN0</accession>
<evidence type="ECO:0000313" key="8">
    <source>
        <dbReference type="Proteomes" id="UP000245946"/>
    </source>
</evidence>
<dbReference type="InterPro" id="IPR032914">
    <property type="entry name" value="Vam6/VPS39/TRAP1"/>
</dbReference>
<dbReference type="InterPro" id="IPR019452">
    <property type="entry name" value="VPS39/TGF_beta_rcpt-assoc_1"/>
</dbReference>
<dbReference type="Pfam" id="PF00780">
    <property type="entry name" value="CNH"/>
    <property type="match status" value="1"/>
</dbReference>
<name>A0A316ZCN0_9BASI</name>
<dbReference type="Proteomes" id="UP000245946">
    <property type="component" value="Unassembled WGS sequence"/>
</dbReference>
<dbReference type="STRING" id="58919.A0A316ZCN0"/>
<keyword evidence="8" id="KW-1185">Reference proteome</keyword>
<feature type="compositionally biased region" description="Low complexity" evidence="5">
    <location>
        <begin position="639"/>
        <end position="648"/>
    </location>
</feature>
<dbReference type="GO" id="GO:0000329">
    <property type="term" value="C:fungal-type vacuole membrane"/>
    <property type="evidence" value="ECO:0007669"/>
    <property type="project" value="TreeGrafter"/>
</dbReference>
<feature type="compositionally biased region" description="Polar residues" evidence="5">
    <location>
        <begin position="597"/>
        <end position="606"/>
    </location>
</feature>
<dbReference type="GO" id="GO:0006914">
    <property type="term" value="P:autophagy"/>
    <property type="evidence" value="ECO:0007669"/>
    <property type="project" value="TreeGrafter"/>
</dbReference>
<evidence type="ECO:0000256" key="2">
    <source>
        <dbReference type="ARBA" id="ARBA00023136"/>
    </source>
</evidence>
<evidence type="ECO:0000259" key="6">
    <source>
        <dbReference type="PROSITE" id="PS50219"/>
    </source>
</evidence>
<comment type="subcellular location">
    <subcellularLocation>
        <location evidence="1">Endomembrane system</location>
        <topology evidence="1">Peripheral membrane protein</topology>
    </subcellularLocation>
</comment>
<dbReference type="RefSeq" id="XP_025598272.1">
    <property type="nucleotide sequence ID" value="XM_025742482.1"/>
</dbReference>
<dbReference type="GO" id="GO:0006886">
    <property type="term" value="P:intracellular protein transport"/>
    <property type="evidence" value="ECO:0007669"/>
    <property type="project" value="UniProtKB-UniRule"/>
</dbReference>
<dbReference type="GO" id="GO:0034058">
    <property type="term" value="P:endosomal vesicle fusion"/>
    <property type="evidence" value="ECO:0007669"/>
    <property type="project" value="TreeGrafter"/>
</dbReference>
<evidence type="ECO:0000256" key="3">
    <source>
        <dbReference type="ARBA" id="ARBA00038201"/>
    </source>
</evidence>
<proteinExistence type="inferred from homology"/>
<dbReference type="AlphaFoldDB" id="A0A316ZCN0"/>
<dbReference type="InterPro" id="IPR001180">
    <property type="entry name" value="CNH_dom"/>
</dbReference>
<dbReference type="PROSITE" id="PS50219">
    <property type="entry name" value="CNH"/>
    <property type="match status" value="1"/>
</dbReference>
<feature type="compositionally biased region" description="Low complexity" evidence="5">
    <location>
        <begin position="622"/>
        <end position="632"/>
    </location>
</feature>
<dbReference type="PANTHER" id="PTHR12894">
    <property type="entry name" value="CNH DOMAIN CONTAINING"/>
    <property type="match status" value="1"/>
</dbReference>
<feature type="region of interest" description="Disordered" evidence="5">
    <location>
        <begin position="588"/>
        <end position="674"/>
    </location>
</feature>
<dbReference type="Pfam" id="PF10366">
    <property type="entry name" value="Vps39_1"/>
    <property type="match status" value="1"/>
</dbReference>
<sequence>MHAAYALAPLRGLQHAPSALLVHAGKLYVGTATGTLAIYRLPPENEGSSDAASSDAASHTAAEQAQSGTGALELLETHALGSGKKSIEALGVLKECGLLIVLMDSQVHPFDLPSLTPAAAFVSTRGALAFALDTSVQRLTARQHSHRAFASESASLGRAFRPDGGASSAGTIGRSSGAGLGAGGGASLRGMAALIREKEDRREREREEKGARCAAENSLVSTLAVGCRRKLVVVRWLDGVLFDEKEITLPHTPRSLAFASSLCVFLGYTPTTYALQALPLALAHSPWPLARDVGAAGSEASSSSSAAAGGLAGWGVGALGALSRGARPPMVRAAAEGETLVLREQNSIFLSADGSPARRDVIEWSAVPEEVAFARPYVLALLPATTTAQASIAVRSAQTLSAVQTLALPPVQGMPAGGTALLALAGPREAVVATSEGMWQLRMKGWGEQVDELMEKQLYGEALATLEGVDEVLLPDKPARKAYVEALWALDLFRAHKYDEALEHFLELDINPARVIALYPSRIAGPLAQAPETWASLFGAPQRLVQPQPAKTNPEEREEEAGLPAAVPRARLNVGALWARRPQSIYGGGGAAASETVGASSGSPSKTPRAAATMVPDDDARSIASVRSSRSVQQLAKPTSTTTTTTTTGQGMAKATSTQQMPKAVSTAQIAPPPATAAAAEASDAATQRRALDALGRFLADRRRIFKPLLEAHPASHAELSQLERAPAELLALPNAPLASLPLEQLTAVGQVVDTALFKTFLETKPALLGPLCRVENWCEVKQVEELLLERKKFSELIALYGGKNMHAKALALLRRFAEEEDDEEEKVGPTIRYLQNLGAEDVELILQTSHWVLEANARLGMEIFCADVGKVSTLPRFAVVQDLERFNVNLCVQYLEHIIALGEGDPSLHEKLALLLLKHVTSASRSSSSSRSSSDGEGSRAQAVQRLHAFLESSVQYRAEKILSRLPANADDADLLEVRALLLGRLGQHEGALRIYVSRLQDADKAEAYCRRVWLDASATRPADADVFLTLLRLYLRPSDGAALQLEPALRLIARHGARIDAVAALELLPPLVQLRDIEAFAKKTLQQDAARRNEARVVREIQASRALQLDERLLRLHARRVKVTETRTCVRQSRRPGEPKLMLSLSLSPLADARAA</sequence>
<dbReference type="GO" id="GO:0012505">
    <property type="term" value="C:endomembrane system"/>
    <property type="evidence" value="ECO:0007669"/>
    <property type="project" value="UniProtKB-SubCell"/>
</dbReference>
<dbReference type="EMBL" id="KZ819293">
    <property type="protein sequence ID" value="PWN97993.1"/>
    <property type="molecule type" value="Genomic_DNA"/>
</dbReference>
<feature type="repeat" description="CHCR" evidence="4">
    <location>
        <begin position="865"/>
        <end position="1041"/>
    </location>
</feature>
<gene>
    <name evidence="7" type="ORF">FA09DRAFT_330148</name>
</gene>
<feature type="domain" description="CNH" evidence="6">
    <location>
        <begin position="13"/>
        <end position="421"/>
    </location>
</feature>
<feature type="compositionally biased region" description="Low complexity" evidence="5">
    <location>
        <begin position="48"/>
        <end position="62"/>
    </location>
</feature>
<keyword evidence="2" id="KW-0472">Membrane</keyword>
<comment type="similarity">
    <text evidence="3">Belongs to the VAM6/VPS39 family.</text>
</comment>
<evidence type="ECO:0000313" key="7">
    <source>
        <dbReference type="EMBL" id="PWN97993.1"/>
    </source>
</evidence>